<name>A0A6M1LEE7_9PROT</name>
<reference evidence="2 3" key="1">
    <citation type="submission" date="2020-02" db="EMBL/GenBank/DDBJ databases">
        <authorList>
            <person name="Kim H.M."/>
            <person name="Jeon C.O."/>
        </authorList>
    </citation>
    <scope>NUCLEOTIDE SEQUENCE [LARGE SCALE GENOMIC DNA]</scope>
    <source>
        <strain evidence="2 3">PeD5</strain>
    </source>
</reference>
<gene>
    <name evidence="2" type="ORF">G3576_01000</name>
</gene>
<dbReference type="InterPro" id="IPR044855">
    <property type="entry name" value="CoA-Trfase_III_dom3_sf"/>
</dbReference>
<dbReference type="PANTHER" id="PTHR48207">
    <property type="entry name" value="SUCCINATE--HYDROXYMETHYLGLUTARATE COA-TRANSFERASE"/>
    <property type="match status" value="1"/>
</dbReference>
<proteinExistence type="predicted"/>
<dbReference type="GO" id="GO:0008410">
    <property type="term" value="F:CoA-transferase activity"/>
    <property type="evidence" value="ECO:0007669"/>
    <property type="project" value="TreeGrafter"/>
</dbReference>
<evidence type="ECO:0000256" key="1">
    <source>
        <dbReference type="ARBA" id="ARBA00022679"/>
    </source>
</evidence>
<reference evidence="2 3" key="2">
    <citation type="submission" date="2020-03" db="EMBL/GenBank/DDBJ databases">
        <title>Roseomonas stagni sp. nov., isolated from pond water in Japan.</title>
        <authorList>
            <person name="Furuhata K."/>
            <person name="Miyamoto H."/>
            <person name="Goto K."/>
        </authorList>
    </citation>
    <scope>NUCLEOTIDE SEQUENCE [LARGE SCALE GENOMIC DNA]</scope>
    <source>
        <strain evidence="2 3">PeD5</strain>
    </source>
</reference>
<dbReference type="Proteomes" id="UP000475385">
    <property type="component" value="Unassembled WGS sequence"/>
</dbReference>
<dbReference type="InterPro" id="IPR050483">
    <property type="entry name" value="CoA-transferase_III_domain"/>
</dbReference>
<dbReference type="InterPro" id="IPR003673">
    <property type="entry name" value="CoA-Trfase_fam_III"/>
</dbReference>
<keyword evidence="1 2" id="KW-0808">Transferase</keyword>
<dbReference type="Gene3D" id="3.40.50.10540">
    <property type="entry name" value="Crotonobetainyl-coa:carnitine coa-transferase, domain 1"/>
    <property type="match status" value="1"/>
</dbReference>
<dbReference type="RefSeq" id="WP_164692457.1">
    <property type="nucleotide sequence ID" value="NZ_JAAIKB010000001.1"/>
</dbReference>
<dbReference type="Pfam" id="PF02515">
    <property type="entry name" value="CoA_transf_3"/>
    <property type="match status" value="1"/>
</dbReference>
<dbReference type="EMBL" id="JAAIKB010000001">
    <property type="protein sequence ID" value="NGM18571.1"/>
    <property type="molecule type" value="Genomic_DNA"/>
</dbReference>
<organism evidence="2 3">
    <name type="scientific">Falsiroseomonas algicola</name>
    <dbReference type="NCBI Taxonomy" id="2716930"/>
    <lineage>
        <taxon>Bacteria</taxon>
        <taxon>Pseudomonadati</taxon>
        <taxon>Pseudomonadota</taxon>
        <taxon>Alphaproteobacteria</taxon>
        <taxon>Acetobacterales</taxon>
        <taxon>Roseomonadaceae</taxon>
        <taxon>Falsiroseomonas</taxon>
    </lineage>
</organism>
<dbReference type="Gene3D" id="3.30.1540.10">
    <property type="entry name" value="formyl-coa transferase, domain 3"/>
    <property type="match status" value="1"/>
</dbReference>
<comment type="caution">
    <text evidence="2">The sequence shown here is derived from an EMBL/GenBank/DDBJ whole genome shotgun (WGS) entry which is preliminary data.</text>
</comment>
<evidence type="ECO:0000313" key="3">
    <source>
        <dbReference type="Proteomes" id="UP000475385"/>
    </source>
</evidence>
<sequence length="381" mass="40065">MSALAGITVLDLSTHLSGPYCTMLLGDLGADVIKVERPGGDEARTMPPFVDGRSAPFDVWNRNKRSIVLDAKKEPETLRALIARADILVENMRPGTLDRMGLGWEALHQAHPRLILASISGFGQTGPWAGHGGFDLMTQGMAGLMAGNGPAEGEPHRLPIAISDLTAGMQCAIAILAALNARHATGQGQRVEASLFTSALSLGVYEAAHVLALGTRPERLGQSHRGTAPYRAFPASDGWLTVGAAQANFWPRFCAIIGAPDLPADPRFATNADRVANNDALVALIATRMAERPRDHWLSAFAEAGIPAEPVLSYDEALAHPQAEAMGVLAPIPGAESGIRATLATPFHLSATPPAVRAAAPRLDEHGATIRATLPARAAAE</sequence>
<dbReference type="SUPFAM" id="SSF89796">
    <property type="entry name" value="CoA-transferase family III (CaiB/BaiF)"/>
    <property type="match status" value="1"/>
</dbReference>
<accession>A0A6M1LEE7</accession>
<evidence type="ECO:0000313" key="2">
    <source>
        <dbReference type="EMBL" id="NGM18571.1"/>
    </source>
</evidence>
<keyword evidence="3" id="KW-1185">Reference proteome</keyword>
<dbReference type="AlphaFoldDB" id="A0A6M1LEE7"/>
<dbReference type="InterPro" id="IPR023606">
    <property type="entry name" value="CoA-Trfase_III_dom_1_sf"/>
</dbReference>
<protein>
    <submittedName>
        <fullName evidence="2">CoA transferase</fullName>
    </submittedName>
</protein>
<dbReference type="PANTHER" id="PTHR48207:SF3">
    <property type="entry name" value="SUCCINATE--HYDROXYMETHYLGLUTARATE COA-TRANSFERASE"/>
    <property type="match status" value="1"/>
</dbReference>